<sequence length="315" mass="34168">MGKQSTKSTGFKAMAEALAKSTSGKFVLSPKQMREQFTTYKNRYLRAKVYEDSTGAGITPEDEERGICSMAQKMESLCPCYDRMDKLFGKKTNVDPLDAFDSTESARDDASDGDIAQNIETDAAVASFTDDIEEDEFAEESESNTPEMSLSSTSVVTARLTPHSPPPSFALSDTSDENFGNIPLTQLTPVILSSVLSLPLTSQMTEGDSILVNPPTASATHDNQHPHRADTKAASTTVSSEQVVQDTHLNSQATIRAVAPPTARDSQSSMLNLPATALACELMTASVPVHDLERARLVTWHPVSHPHRLRGTFDK</sequence>
<dbReference type="AlphaFoldDB" id="A0A9W6Y9I4"/>
<evidence type="ECO:0000313" key="2">
    <source>
        <dbReference type="EMBL" id="GMF56832.1"/>
    </source>
</evidence>
<organism evidence="2 3">
    <name type="scientific">Phytophthora fragariaefolia</name>
    <dbReference type="NCBI Taxonomy" id="1490495"/>
    <lineage>
        <taxon>Eukaryota</taxon>
        <taxon>Sar</taxon>
        <taxon>Stramenopiles</taxon>
        <taxon>Oomycota</taxon>
        <taxon>Peronosporomycetes</taxon>
        <taxon>Peronosporales</taxon>
        <taxon>Peronosporaceae</taxon>
        <taxon>Phytophthora</taxon>
    </lineage>
</organism>
<evidence type="ECO:0000256" key="1">
    <source>
        <dbReference type="SAM" id="MobiDB-lite"/>
    </source>
</evidence>
<protein>
    <submittedName>
        <fullName evidence="2">Unnamed protein product</fullName>
    </submittedName>
</protein>
<dbReference type="EMBL" id="BSXT01004122">
    <property type="protein sequence ID" value="GMF56832.1"/>
    <property type="molecule type" value="Genomic_DNA"/>
</dbReference>
<proteinExistence type="predicted"/>
<keyword evidence="3" id="KW-1185">Reference proteome</keyword>
<reference evidence="2" key="1">
    <citation type="submission" date="2023-04" db="EMBL/GenBank/DDBJ databases">
        <title>Phytophthora fragariaefolia NBRC 109709.</title>
        <authorList>
            <person name="Ichikawa N."/>
            <person name="Sato H."/>
            <person name="Tonouchi N."/>
        </authorList>
    </citation>
    <scope>NUCLEOTIDE SEQUENCE</scope>
    <source>
        <strain evidence="2">NBRC 109709</strain>
    </source>
</reference>
<feature type="compositionally biased region" description="Polar residues" evidence="1">
    <location>
        <begin position="143"/>
        <end position="155"/>
    </location>
</feature>
<gene>
    <name evidence="2" type="ORF">Pfra01_002417300</name>
</gene>
<name>A0A9W6Y9I4_9STRA</name>
<feature type="region of interest" description="Disordered" evidence="1">
    <location>
        <begin position="135"/>
        <end position="155"/>
    </location>
</feature>
<evidence type="ECO:0000313" key="3">
    <source>
        <dbReference type="Proteomes" id="UP001165121"/>
    </source>
</evidence>
<dbReference type="OrthoDB" id="124484at2759"/>
<accession>A0A9W6Y9I4</accession>
<dbReference type="Proteomes" id="UP001165121">
    <property type="component" value="Unassembled WGS sequence"/>
</dbReference>
<comment type="caution">
    <text evidence="2">The sequence shown here is derived from an EMBL/GenBank/DDBJ whole genome shotgun (WGS) entry which is preliminary data.</text>
</comment>